<reference evidence="3" key="1">
    <citation type="journal article" date="2020" name="Stud. Mycol.">
        <title>101 Dothideomycetes genomes: a test case for predicting lifestyles and emergence of pathogens.</title>
        <authorList>
            <person name="Haridas S."/>
            <person name="Albert R."/>
            <person name="Binder M."/>
            <person name="Bloem J."/>
            <person name="Labutti K."/>
            <person name="Salamov A."/>
            <person name="Andreopoulos B."/>
            <person name="Baker S."/>
            <person name="Barry K."/>
            <person name="Bills G."/>
            <person name="Bluhm B."/>
            <person name="Cannon C."/>
            <person name="Castanera R."/>
            <person name="Culley D."/>
            <person name="Daum C."/>
            <person name="Ezra D."/>
            <person name="Gonzalez J."/>
            <person name="Henrissat B."/>
            <person name="Kuo A."/>
            <person name="Liang C."/>
            <person name="Lipzen A."/>
            <person name="Lutzoni F."/>
            <person name="Magnuson J."/>
            <person name="Mondo S."/>
            <person name="Nolan M."/>
            <person name="Ohm R."/>
            <person name="Pangilinan J."/>
            <person name="Park H.-J."/>
            <person name="Ramirez L."/>
            <person name="Alfaro M."/>
            <person name="Sun H."/>
            <person name="Tritt A."/>
            <person name="Yoshinaga Y."/>
            <person name="Zwiers L.-H."/>
            <person name="Turgeon B."/>
            <person name="Goodwin S."/>
            <person name="Spatafora J."/>
            <person name="Crous P."/>
            <person name="Grigoriev I."/>
        </authorList>
    </citation>
    <scope>NUCLEOTIDE SEQUENCE</scope>
    <source>
        <strain evidence="3">CBS 262.69</strain>
    </source>
</reference>
<proteinExistence type="predicted"/>
<evidence type="ECO:0000313" key="3">
    <source>
        <dbReference type="EMBL" id="KAF2403379.1"/>
    </source>
</evidence>
<dbReference type="CDD" id="cd02325">
    <property type="entry name" value="R3H"/>
    <property type="match status" value="1"/>
</dbReference>
<dbReference type="InterPro" id="IPR025952">
    <property type="entry name" value="R3H-assoc_dom"/>
</dbReference>
<evidence type="ECO:0000256" key="1">
    <source>
        <dbReference type="SAM" id="MobiDB-lite"/>
    </source>
</evidence>
<dbReference type="AlphaFoldDB" id="A0A6G1I5N6"/>
<feature type="domain" description="R3H-associated N-terminal" evidence="2">
    <location>
        <begin position="56"/>
        <end position="172"/>
    </location>
</feature>
<dbReference type="OrthoDB" id="10256743at2759"/>
<keyword evidence="4" id="KW-1185">Reference proteome</keyword>
<protein>
    <recommendedName>
        <fullName evidence="2">R3H-associated N-terminal domain-containing protein</fullName>
    </recommendedName>
</protein>
<name>A0A6G1I5N6_9PEZI</name>
<dbReference type="InterPro" id="IPR036867">
    <property type="entry name" value="R3H_dom_sf"/>
</dbReference>
<dbReference type="Pfam" id="PF13902">
    <property type="entry name" value="R3H-assoc"/>
    <property type="match status" value="1"/>
</dbReference>
<dbReference type="EMBL" id="ML996689">
    <property type="protein sequence ID" value="KAF2403379.1"/>
    <property type="molecule type" value="Genomic_DNA"/>
</dbReference>
<feature type="region of interest" description="Disordered" evidence="1">
    <location>
        <begin position="19"/>
        <end position="42"/>
    </location>
</feature>
<sequence>MQPIIIPIWSAEVLPPLSDLSLSDSEPPSPAPQPIQRKPNTYDAATAAAAAALLRKRERDSFRRREALLEGREGTRRRRRWENDRLLGNPHATPPLPTDWAVPTPPTHTVPYYLAPLWEAGLASISAARLERERARKKAALEAAAAAPVQGGNVAAVPPGHVPRELRVRLRKARGARGLLRDVEGEVRGFVAERLRAQEVGGESEDESVVFVGRDGESEDEEMVFVGQDGEMSLGLGGRMERAIEADGPFARWVVHAVGAYYGLRTWSVEGGEGRCVWVGVREGGVGFLPRPLWAVV</sequence>
<organism evidence="3 4">
    <name type="scientific">Trichodelitschia bisporula</name>
    <dbReference type="NCBI Taxonomy" id="703511"/>
    <lineage>
        <taxon>Eukaryota</taxon>
        <taxon>Fungi</taxon>
        <taxon>Dikarya</taxon>
        <taxon>Ascomycota</taxon>
        <taxon>Pezizomycotina</taxon>
        <taxon>Dothideomycetes</taxon>
        <taxon>Dothideomycetes incertae sedis</taxon>
        <taxon>Phaeotrichales</taxon>
        <taxon>Phaeotrichaceae</taxon>
        <taxon>Trichodelitschia</taxon>
    </lineage>
</organism>
<gene>
    <name evidence="3" type="ORF">EJ06DRAFT_274927</name>
</gene>
<dbReference type="Proteomes" id="UP000799640">
    <property type="component" value="Unassembled WGS sequence"/>
</dbReference>
<accession>A0A6G1I5N6</accession>
<dbReference type="SUPFAM" id="SSF82708">
    <property type="entry name" value="R3H domain"/>
    <property type="match status" value="1"/>
</dbReference>
<dbReference type="GO" id="GO:0003676">
    <property type="term" value="F:nucleic acid binding"/>
    <property type="evidence" value="ECO:0007669"/>
    <property type="project" value="InterPro"/>
</dbReference>
<evidence type="ECO:0000259" key="2">
    <source>
        <dbReference type="Pfam" id="PF13902"/>
    </source>
</evidence>
<evidence type="ECO:0000313" key="4">
    <source>
        <dbReference type="Proteomes" id="UP000799640"/>
    </source>
</evidence>